<evidence type="ECO:0000256" key="3">
    <source>
        <dbReference type="SAM" id="MobiDB-lite"/>
    </source>
</evidence>
<dbReference type="GO" id="GO:0004792">
    <property type="term" value="F:thiosulfate-cyanide sulfurtransferase activity"/>
    <property type="evidence" value="ECO:0007669"/>
    <property type="project" value="TreeGrafter"/>
</dbReference>
<feature type="region of interest" description="Disordered" evidence="3">
    <location>
        <begin position="209"/>
        <end position="229"/>
    </location>
</feature>
<feature type="domain" description="Rhodanese" evidence="4">
    <location>
        <begin position="199"/>
        <end position="319"/>
    </location>
</feature>
<comment type="caution">
    <text evidence="5">The sequence shown here is derived from an EMBL/GenBank/DDBJ whole genome shotgun (WGS) entry which is preliminary data.</text>
</comment>
<dbReference type="AlphaFoldDB" id="A0AAV9WYK3"/>
<gene>
    <name evidence="5" type="ORF">TWF694_004182</name>
</gene>
<reference evidence="5 6" key="1">
    <citation type="submission" date="2019-10" db="EMBL/GenBank/DDBJ databases">
        <authorList>
            <person name="Palmer J.M."/>
        </authorList>
    </citation>
    <scope>NUCLEOTIDE SEQUENCE [LARGE SCALE GENOMIC DNA]</scope>
    <source>
        <strain evidence="5 6">TWF694</strain>
    </source>
</reference>
<dbReference type="FunFam" id="3.40.250.10:FF:000001">
    <property type="entry name" value="Sulfurtransferase"/>
    <property type="match status" value="1"/>
</dbReference>
<dbReference type="PROSITE" id="PS50206">
    <property type="entry name" value="RHODANESE_3"/>
    <property type="match status" value="2"/>
</dbReference>
<evidence type="ECO:0000313" key="5">
    <source>
        <dbReference type="EMBL" id="KAK6528955.1"/>
    </source>
</evidence>
<dbReference type="EMBL" id="JAVHJO010000014">
    <property type="protein sequence ID" value="KAK6528955.1"/>
    <property type="molecule type" value="Genomic_DNA"/>
</dbReference>
<dbReference type="InterPro" id="IPR001763">
    <property type="entry name" value="Rhodanese-like_dom"/>
</dbReference>
<dbReference type="InterPro" id="IPR045078">
    <property type="entry name" value="TST/MPST-like"/>
</dbReference>
<dbReference type="PANTHER" id="PTHR11364">
    <property type="entry name" value="THIOSULFATE SULFERTANSFERASE"/>
    <property type="match status" value="1"/>
</dbReference>
<dbReference type="SUPFAM" id="SSF52821">
    <property type="entry name" value="Rhodanese/Cell cycle control phosphatase"/>
    <property type="match status" value="2"/>
</dbReference>
<feature type="domain" description="Rhodanese" evidence="4">
    <location>
        <begin position="58"/>
        <end position="148"/>
    </location>
</feature>
<keyword evidence="2" id="KW-0677">Repeat</keyword>
<dbReference type="Gene3D" id="3.40.250.10">
    <property type="entry name" value="Rhodanese-like domain"/>
    <property type="match status" value="2"/>
</dbReference>
<keyword evidence="6" id="KW-1185">Reference proteome</keyword>
<dbReference type="CDD" id="cd01448">
    <property type="entry name" value="TST_Repeat_1"/>
    <property type="match status" value="1"/>
</dbReference>
<dbReference type="CDD" id="cd01449">
    <property type="entry name" value="TST_Repeat_2"/>
    <property type="match status" value="1"/>
</dbReference>
<organism evidence="5 6">
    <name type="scientific">Orbilia ellipsospora</name>
    <dbReference type="NCBI Taxonomy" id="2528407"/>
    <lineage>
        <taxon>Eukaryota</taxon>
        <taxon>Fungi</taxon>
        <taxon>Dikarya</taxon>
        <taxon>Ascomycota</taxon>
        <taxon>Pezizomycotina</taxon>
        <taxon>Orbiliomycetes</taxon>
        <taxon>Orbiliales</taxon>
        <taxon>Orbiliaceae</taxon>
        <taxon>Orbilia</taxon>
    </lineage>
</organism>
<keyword evidence="1" id="KW-0808">Transferase</keyword>
<dbReference type="GO" id="GO:0005739">
    <property type="term" value="C:mitochondrion"/>
    <property type="evidence" value="ECO:0007669"/>
    <property type="project" value="TreeGrafter"/>
</dbReference>
<evidence type="ECO:0000256" key="2">
    <source>
        <dbReference type="ARBA" id="ARBA00022737"/>
    </source>
</evidence>
<dbReference type="Proteomes" id="UP001365542">
    <property type="component" value="Unassembled WGS sequence"/>
</dbReference>
<dbReference type="InterPro" id="IPR036873">
    <property type="entry name" value="Rhodanese-like_dom_sf"/>
</dbReference>
<evidence type="ECO:0000256" key="1">
    <source>
        <dbReference type="ARBA" id="ARBA00022679"/>
    </source>
</evidence>
<sequence>MPPPRLPRVLPPATFTKALLANPHYLSPTAQIIPINATWFMPNDPKKRTGITSHSRLRLPHSRFFDIDTVKDASINLPHMLPPSQVFVVAMRKLKIRRDDWLVFYDSYEDGILAAPRAAWTARLMGHEGVSILNNFKTFVEGNVGPIAQGEEGLFDYEGREIPKEDEYPENIGVENDRVVAFDEVIGLAKENLKEGDVDVTGIQILDARPGGRFTGKDPEPRPGLSSGHIPGSISIPFISLLDAKDRTFLPPEQLRQVLEKAGVKDDGKTKIASCGTGVTATVVELALEEAGFKETNGKRRVYDGSWTEWAQKADKDLIVKDA</sequence>
<dbReference type="PANTHER" id="PTHR11364:SF27">
    <property type="entry name" value="SULFURTRANSFERASE"/>
    <property type="match status" value="1"/>
</dbReference>
<dbReference type="SMART" id="SM00450">
    <property type="entry name" value="RHOD"/>
    <property type="match status" value="2"/>
</dbReference>
<protein>
    <recommendedName>
        <fullName evidence="4">Rhodanese domain-containing protein</fullName>
    </recommendedName>
</protein>
<evidence type="ECO:0000313" key="6">
    <source>
        <dbReference type="Proteomes" id="UP001365542"/>
    </source>
</evidence>
<evidence type="ECO:0000259" key="4">
    <source>
        <dbReference type="PROSITE" id="PS50206"/>
    </source>
</evidence>
<name>A0AAV9WYK3_9PEZI</name>
<proteinExistence type="predicted"/>
<dbReference type="Pfam" id="PF00581">
    <property type="entry name" value="Rhodanese"/>
    <property type="match status" value="1"/>
</dbReference>
<accession>A0AAV9WYK3</accession>